<accession>A0A8X6QM27</accession>
<comment type="caution">
    <text evidence="1">The sequence shown here is derived from an EMBL/GenBank/DDBJ whole genome shotgun (WGS) entry which is preliminary data.</text>
</comment>
<dbReference type="Pfam" id="PF00634">
    <property type="entry name" value="BRCA2"/>
    <property type="match status" value="1"/>
</dbReference>
<dbReference type="Proteomes" id="UP000887013">
    <property type="component" value="Unassembled WGS sequence"/>
</dbReference>
<dbReference type="EMBL" id="BMAW01081776">
    <property type="protein sequence ID" value="GFU26223.1"/>
    <property type="molecule type" value="Genomic_DNA"/>
</dbReference>
<reference evidence="1" key="1">
    <citation type="submission" date="2020-08" db="EMBL/GenBank/DDBJ databases">
        <title>Multicomponent nature underlies the extraordinary mechanical properties of spider dragline silk.</title>
        <authorList>
            <person name="Kono N."/>
            <person name="Nakamura H."/>
            <person name="Mori M."/>
            <person name="Yoshida Y."/>
            <person name="Ohtoshi R."/>
            <person name="Malay A.D."/>
            <person name="Moran D.A.P."/>
            <person name="Tomita M."/>
            <person name="Numata K."/>
            <person name="Arakawa K."/>
        </authorList>
    </citation>
    <scope>NUCLEOTIDE SEQUENCE</scope>
</reference>
<name>A0A8X6QM27_NEPPI</name>
<dbReference type="AlphaFoldDB" id="A0A8X6QM27"/>
<organism evidence="1 2">
    <name type="scientific">Nephila pilipes</name>
    <name type="common">Giant wood spider</name>
    <name type="synonym">Nephila maculata</name>
    <dbReference type="NCBI Taxonomy" id="299642"/>
    <lineage>
        <taxon>Eukaryota</taxon>
        <taxon>Metazoa</taxon>
        <taxon>Ecdysozoa</taxon>
        <taxon>Arthropoda</taxon>
        <taxon>Chelicerata</taxon>
        <taxon>Arachnida</taxon>
        <taxon>Araneae</taxon>
        <taxon>Araneomorphae</taxon>
        <taxon>Entelegynae</taxon>
        <taxon>Araneoidea</taxon>
        <taxon>Nephilidae</taxon>
        <taxon>Nephila</taxon>
    </lineage>
</organism>
<dbReference type="PROSITE" id="PS50138">
    <property type="entry name" value="BRCA2_REPEAT"/>
    <property type="match status" value="1"/>
</dbReference>
<dbReference type="InterPro" id="IPR002093">
    <property type="entry name" value="BRCA2_repeat"/>
</dbReference>
<evidence type="ECO:0000313" key="2">
    <source>
        <dbReference type="Proteomes" id="UP000887013"/>
    </source>
</evidence>
<dbReference type="OrthoDB" id="21095at2759"/>
<sequence length="581" mass="66672">MLSRKKSIPSKSSSETRSHEIQNKYCVLGICDGAPKWKAYGVMSKDVVQYSNLLKQRRKFQHLMEINASQISNRKSWCCIVDKNYSVKGSNIDIFIFDENEYQSALCLEYFIDEQSTLKNCNKLLTFLNFRKTSVFRMENSSIYVKSANGLKWQLFYDLLEFFLKKFNKSILGSQFYCPLTSKYLIMNEFQLLRMLQNKSKTVNLKKISVDISSQASISGLGLKGLPTKKSIEMKTGKKNLSDGKYAPEAFILKRKSFASNEKKRKMKRLSCESVGNPSCHCQSKPKHEWKIFKSLENNPIRNYTDILKTKNLLNDSNTACVIPFDSSFDADNAKHSDSQVSLNKDPLTICHISKNELPTLSLAEFSNAKKTVGVYFPEAAELPTFKHKSDLCNHKEIEPTVCGEESPIMINYQQYQTCSSNTKSFPKNLDRRITVNITEEEKNIAGPFRETLPISFASFHTARGKAVKISEKSLKVAEKMFEEICSQELDFSEEKISESTLQNNQKGKEFHVKKKEYVDEDISSILSENFFEDIPFDEREIECNPTDMSVKSDNFKTPQIRKTKKSLGGRRSLKPYTFNK</sequence>
<protein>
    <submittedName>
        <fullName evidence="1">Uncharacterized protein</fullName>
    </submittedName>
</protein>
<proteinExistence type="predicted"/>
<gene>
    <name evidence="1" type="primary">AVEN_181603_1</name>
    <name evidence="1" type="ORF">NPIL_27181</name>
</gene>
<keyword evidence="2" id="KW-1185">Reference proteome</keyword>
<evidence type="ECO:0000313" key="1">
    <source>
        <dbReference type="EMBL" id="GFU26223.1"/>
    </source>
</evidence>